<dbReference type="AlphaFoldDB" id="A0A1I4R7D2"/>
<organism evidence="10 11">
    <name type="scientific">Halopseudomonas yangmingensis</name>
    <dbReference type="NCBI Taxonomy" id="1720063"/>
    <lineage>
        <taxon>Bacteria</taxon>
        <taxon>Pseudomonadati</taxon>
        <taxon>Pseudomonadota</taxon>
        <taxon>Gammaproteobacteria</taxon>
        <taxon>Pseudomonadales</taxon>
        <taxon>Pseudomonadaceae</taxon>
        <taxon>Halopseudomonas</taxon>
    </lineage>
</organism>
<keyword evidence="7" id="KW-0143">Chaperone</keyword>
<dbReference type="InterPro" id="IPR018704">
    <property type="entry name" value="SecYEG/CpoB_TPR"/>
</dbReference>
<keyword evidence="11" id="KW-1185">Reference proteome</keyword>
<evidence type="ECO:0000256" key="6">
    <source>
        <dbReference type="ARBA" id="ARBA00023136"/>
    </source>
</evidence>
<evidence type="ECO:0000256" key="3">
    <source>
        <dbReference type="ARBA" id="ARBA00022475"/>
    </source>
</evidence>
<evidence type="ECO:0000256" key="5">
    <source>
        <dbReference type="ARBA" id="ARBA00022989"/>
    </source>
</evidence>
<dbReference type="PANTHER" id="PTHR38035">
    <property type="entry name" value="UPF0070 PROTEIN YFGM"/>
    <property type="match status" value="1"/>
</dbReference>
<dbReference type="RefSeq" id="WP_093474853.1">
    <property type="nucleotide sequence ID" value="NZ_FOUI01000006.1"/>
</dbReference>
<dbReference type="STRING" id="1720063.SAMN05216217_10642"/>
<protein>
    <submittedName>
        <fullName evidence="10">Negative regulator of RcsB-dependent stress response</fullName>
    </submittedName>
</protein>
<evidence type="ECO:0000256" key="7">
    <source>
        <dbReference type="ARBA" id="ARBA00023186"/>
    </source>
</evidence>
<accession>A0A1I4R7D2</accession>
<keyword evidence="6 8" id="KW-0472">Membrane</keyword>
<feature type="domain" description="Ancillary SecYEG translocon subunit/Cell division coordinator CpoB TPR" evidence="9">
    <location>
        <begin position="14"/>
        <end position="210"/>
    </location>
</feature>
<keyword evidence="4 8" id="KW-0812">Transmembrane</keyword>
<dbReference type="Proteomes" id="UP000243629">
    <property type="component" value="Unassembled WGS sequence"/>
</dbReference>
<dbReference type="Pfam" id="PF09976">
    <property type="entry name" value="TPR_21"/>
    <property type="match status" value="1"/>
</dbReference>
<comment type="subcellular location">
    <subcellularLocation>
        <location evidence="2">Cell membrane</location>
    </subcellularLocation>
    <subcellularLocation>
        <location evidence="1">Membrane</location>
        <topology evidence="1">Single-pass membrane protein</topology>
    </subcellularLocation>
</comment>
<feature type="transmembrane region" description="Helical" evidence="8">
    <location>
        <begin position="21"/>
        <end position="41"/>
    </location>
</feature>
<evidence type="ECO:0000256" key="2">
    <source>
        <dbReference type="ARBA" id="ARBA00004236"/>
    </source>
</evidence>
<gene>
    <name evidence="10" type="ORF">SAMN05216217_10642</name>
</gene>
<dbReference type="PANTHER" id="PTHR38035:SF1">
    <property type="entry name" value="ANCILLARY SECYEG TRANSLOCON SUBUNIT"/>
    <property type="match status" value="1"/>
</dbReference>
<reference evidence="11" key="1">
    <citation type="submission" date="2016-10" db="EMBL/GenBank/DDBJ databases">
        <authorList>
            <person name="Varghese N."/>
            <person name="Submissions S."/>
        </authorList>
    </citation>
    <scope>NUCLEOTIDE SEQUENCE [LARGE SCALE GENOMIC DNA]</scope>
    <source>
        <strain evidence="11">DSM 24213</strain>
    </source>
</reference>
<evidence type="ECO:0000256" key="8">
    <source>
        <dbReference type="SAM" id="Phobius"/>
    </source>
</evidence>
<proteinExistence type="predicted"/>
<dbReference type="PIRSF" id="PIRSF006170">
    <property type="entry name" value="YfgM"/>
    <property type="match status" value="1"/>
</dbReference>
<evidence type="ECO:0000259" key="9">
    <source>
        <dbReference type="Pfam" id="PF09976"/>
    </source>
</evidence>
<evidence type="ECO:0000256" key="1">
    <source>
        <dbReference type="ARBA" id="ARBA00004167"/>
    </source>
</evidence>
<evidence type="ECO:0000256" key="4">
    <source>
        <dbReference type="ARBA" id="ARBA00022692"/>
    </source>
</evidence>
<dbReference type="GO" id="GO:0044877">
    <property type="term" value="F:protein-containing complex binding"/>
    <property type="evidence" value="ECO:0007669"/>
    <property type="project" value="InterPro"/>
</dbReference>
<dbReference type="EMBL" id="FOUI01000006">
    <property type="protein sequence ID" value="SFM48228.1"/>
    <property type="molecule type" value="Genomic_DNA"/>
</dbReference>
<sequence>MSYQSDEEQVEKLKEMWKRHGMPLLTGVALALAGTFGWQGWNNYQDGLAANASALYQNMLESTLESEGVEARIRAAALAEQLRADYPKSRYAGYAALMQARLAVEADDLDAAEKLLREAAAFKGDPILKEVASQRLARVLGELSRAEEGLALLSGDVRGELLAGREEVRGDLLLQLERTDEARAAYQAAIAAVEDPRARPQLQLKLDDLAEEVL</sequence>
<name>A0A1I4R7D2_9GAMM</name>
<dbReference type="GO" id="GO:0005886">
    <property type="term" value="C:plasma membrane"/>
    <property type="evidence" value="ECO:0007669"/>
    <property type="project" value="UniProtKB-SubCell"/>
</dbReference>
<dbReference type="InterPro" id="IPR026039">
    <property type="entry name" value="YfgM"/>
</dbReference>
<keyword evidence="5 8" id="KW-1133">Transmembrane helix</keyword>
<evidence type="ECO:0000313" key="11">
    <source>
        <dbReference type="Proteomes" id="UP000243629"/>
    </source>
</evidence>
<keyword evidence="3" id="KW-1003">Cell membrane</keyword>
<dbReference type="OrthoDB" id="9789675at2"/>
<evidence type="ECO:0000313" key="10">
    <source>
        <dbReference type="EMBL" id="SFM48228.1"/>
    </source>
</evidence>